<name>A0A844XQN8_9SPHN</name>
<keyword evidence="4" id="KW-1185">Reference proteome</keyword>
<dbReference type="OrthoDB" id="9813090at2"/>
<keyword evidence="1" id="KW-0443">Lipid metabolism</keyword>
<feature type="domain" description="PNPLA" evidence="2">
    <location>
        <begin position="52"/>
        <end position="180"/>
    </location>
</feature>
<dbReference type="EMBL" id="WTYC01000001">
    <property type="protein sequence ID" value="MXO47328.1"/>
    <property type="molecule type" value="Genomic_DNA"/>
</dbReference>
<evidence type="ECO:0000313" key="4">
    <source>
        <dbReference type="Proteomes" id="UP000448199"/>
    </source>
</evidence>
<dbReference type="Pfam" id="PF01734">
    <property type="entry name" value="Patatin"/>
    <property type="match status" value="1"/>
</dbReference>
<reference evidence="3 4" key="1">
    <citation type="submission" date="2019-12" db="EMBL/GenBank/DDBJ databases">
        <title>Genomic-based taxomic classification of the family Erythrobacteraceae.</title>
        <authorList>
            <person name="Xu L."/>
        </authorList>
    </citation>
    <scope>NUCLEOTIDE SEQUENCE [LARGE SCALE GENOMIC DNA]</scope>
    <source>
        <strain evidence="3 4">DSM 17792</strain>
    </source>
</reference>
<sequence>MRQGFVWPAAYEAVFSLEGLKALFTVLLISLDRLAALPTKLMISLLPVSPRRDRWPYRTILHRRASRTTILRRVFDKVFGSKRLSELRGDRPRLIIVACELRAKAAFYFTREKLHCWRYGSATSEDTSLADAVAASAAYPLALPALDTTVEFERNGTKRSDRISLTDGGVYDNLGLMPFWPDRDHSISLEVDPVYKLIACRAGYSLDVGEPSSLMPARMAAVFESIFARAQNASTTRLFDLQRAGRIGGFIMPYLGQDDARLSNKPDDFISGDTVAGYGTNFSAMDDEWIDRLSLRGEQLVVSLVSEHWPEIQAKN</sequence>
<organism evidence="3 4">
    <name type="scientific">Qipengyuania vulgaris</name>
    <dbReference type="NCBI Taxonomy" id="291985"/>
    <lineage>
        <taxon>Bacteria</taxon>
        <taxon>Pseudomonadati</taxon>
        <taxon>Pseudomonadota</taxon>
        <taxon>Alphaproteobacteria</taxon>
        <taxon>Sphingomonadales</taxon>
        <taxon>Erythrobacteraceae</taxon>
        <taxon>Qipengyuania</taxon>
    </lineage>
</organism>
<accession>A0A844XQN8</accession>
<dbReference type="Proteomes" id="UP000448199">
    <property type="component" value="Unassembled WGS sequence"/>
</dbReference>
<dbReference type="GO" id="GO:0006629">
    <property type="term" value="P:lipid metabolic process"/>
    <property type="evidence" value="ECO:0007669"/>
    <property type="project" value="UniProtKB-KW"/>
</dbReference>
<dbReference type="InterPro" id="IPR016035">
    <property type="entry name" value="Acyl_Trfase/lysoPLipase"/>
</dbReference>
<gene>
    <name evidence="3" type="ORF">GRI69_03525</name>
</gene>
<evidence type="ECO:0000259" key="2">
    <source>
        <dbReference type="Pfam" id="PF01734"/>
    </source>
</evidence>
<protein>
    <recommendedName>
        <fullName evidence="2">PNPLA domain-containing protein</fullName>
    </recommendedName>
</protein>
<dbReference type="Gene3D" id="3.40.1090.10">
    <property type="entry name" value="Cytosolic phospholipase A2 catalytic domain"/>
    <property type="match status" value="1"/>
</dbReference>
<dbReference type="AlphaFoldDB" id="A0A844XQN8"/>
<dbReference type="InterPro" id="IPR002641">
    <property type="entry name" value="PNPLA_dom"/>
</dbReference>
<comment type="caution">
    <text evidence="3">The sequence shown here is derived from an EMBL/GenBank/DDBJ whole genome shotgun (WGS) entry which is preliminary data.</text>
</comment>
<proteinExistence type="predicted"/>
<dbReference type="SUPFAM" id="SSF52151">
    <property type="entry name" value="FabD/lysophospholipase-like"/>
    <property type="match status" value="1"/>
</dbReference>
<evidence type="ECO:0000256" key="1">
    <source>
        <dbReference type="ARBA" id="ARBA00023098"/>
    </source>
</evidence>
<dbReference type="RefSeq" id="WP_157075204.1">
    <property type="nucleotide sequence ID" value="NZ_WTYC01000001.1"/>
</dbReference>
<evidence type="ECO:0000313" key="3">
    <source>
        <dbReference type="EMBL" id="MXO47328.1"/>
    </source>
</evidence>